<dbReference type="GO" id="GO:0016780">
    <property type="term" value="F:phosphotransferase activity, for other substituted phosphate groups"/>
    <property type="evidence" value="ECO:0007669"/>
    <property type="project" value="TreeGrafter"/>
</dbReference>
<dbReference type="Proteomes" id="UP000277864">
    <property type="component" value="Unassembled WGS sequence"/>
</dbReference>
<accession>A0A429Z8F7</accession>
<proteinExistence type="inferred from homology"/>
<keyword evidence="3" id="KW-0808">Transferase</keyword>
<gene>
    <name evidence="3" type="ORF">C7P63_02220</name>
</gene>
<dbReference type="AlphaFoldDB" id="A0A429Z8F7"/>
<comment type="caution">
    <text evidence="3">The sequence shown here is derived from an EMBL/GenBank/DDBJ whole genome shotgun (WGS) entry which is preliminary data.</text>
</comment>
<evidence type="ECO:0000313" key="4">
    <source>
        <dbReference type="Proteomes" id="UP000277864"/>
    </source>
</evidence>
<name>A0A429Z8F7_9ENTE</name>
<dbReference type="PANTHER" id="PTHR30576">
    <property type="entry name" value="COLANIC BIOSYNTHESIS UDP-GLUCOSE LIPID CARRIER TRANSFERASE"/>
    <property type="match status" value="1"/>
</dbReference>
<sequence>MLKIIVGLVVGGIILLSVGISLAIKLTSPGPILFKQKRVGKNKQPFYLYKFRTMYIDAPKQCPTADLHQPDKYITPVGKFLRKTSLDELPQLLNVLKGEMSLVGPRPVLYNQKNLIDLRDKNGANQVKPGVTGWAQINGRDELTDEEKASFDGEYVLKKSLSFDLYCLVKTVSCVFKQTGIKEGRQSI</sequence>
<feature type="domain" description="Bacterial sugar transferase" evidence="2">
    <location>
        <begin position="7"/>
        <end position="177"/>
    </location>
</feature>
<evidence type="ECO:0000313" key="3">
    <source>
        <dbReference type="EMBL" id="RST89915.1"/>
    </source>
</evidence>
<reference evidence="3 4" key="1">
    <citation type="submission" date="2018-03" db="EMBL/GenBank/DDBJ databases">
        <authorList>
            <person name="Gulvik C.A."/>
        </authorList>
    </citation>
    <scope>NUCLEOTIDE SEQUENCE [LARGE SCALE GENOMIC DNA]</scope>
    <source>
        <strain evidence="3 4">JCM 31581</strain>
    </source>
</reference>
<organism evidence="3 4">
    <name type="scientific">Vagococcus humatus</name>
    <dbReference type="NCBI Taxonomy" id="1889241"/>
    <lineage>
        <taxon>Bacteria</taxon>
        <taxon>Bacillati</taxon>
        <taxon>Bacillota</taxon>
        <taxon>Bacilli</taxon>
        <taxon>Lactobacillales</taxon>
        <taxon>Enterococcaceae</taxon>
        <taxon>Vagococcus</taxon>
    </lineage>
</organism>
<dbReference type="PANTHER" id="PTHR30576:SF10">
    <property type="entry name" value="SLL5057 PROTEIN"/>
    <property type="match status" value="1"/>
</dbReference>
<keyword evidence="4" id="KW-1185">Reference proteome</keyword>
<evidence type="ECO:0000256" key="1">
    <source>
        <dbReference type="ARBA" id="ARBA00006464"/>
    </source>
</evidence>
<comment type="similarity">
    <text evidence="1">Belongs to the bacterial sugar transferase family.</text>
</comment>
<dbReference type="InterPro" id="IPR003362">
    <property type="entry name" value="Bact_transf"/>
</dbReference>
<dbReference type="EMBL" id="PXZH01000001">
    <property type="protein sequence ID" value="RST89915.1"/>
    <property type="molecule type" value="Genomic_DNA"/>
</dbReference>
<evidence type="ECO:0000259" key="2">
    <source>
        <dbReference type="Pfam" id="PF02397"/>
    </source>
</evidence>
<dbReference type="RefSeq" id="WP_125942528.1">
    <property type="nucleotide sequence ID" value="NZ_PXZH01000001.1"/>
</dbReference>
<dbReference type="OrthoDB" id="9808602at2"/>
<protein>
    <submittedName>
        <fullName evidence="3">Lipid carrier--UDP-N-acetylgalactosaminyltransferase</fullName>
    </submittedName>
</protein>
<dbReference type="Pfam" id="PF02397">
    <property type="entry name" value="Bac_transf"/>
    <property type="match status" value="1"/>
</dbReference>